<comment type="caution">
    <text evidence="1">The sequence shown here is derived from an EMBL/GenBank/DDBJ whole genome shotgun (WGS) entry which is preliminary data.</text>
</comment>
<proteinExistence type="predicted"/>
<organism evidence="1 2">
    <name type="scientific">Neofusicoccum parvum</name>
    <dbReference type="NCBI Taxonomy" id="310453"/>
    <lineage>
        <taxon>Eukaryota</taxon>
        <taxon>Fungi</taxon>
        <taxon>Dikarya</taxon>
        <taxon>Ascomycota</taxon>
        <taxon>Pezizomycotina</taxon>
        <taxon>Dothideomycetes</taxon>
        <taxon>Dothideomycetes incertae sedis</taxon>
        <taxon>Botryosphaeriales</taxon>
        <taxon>Botryosphaeriaceae</taxon>
        <taxon>Neofusicoccum</taxon>
    </lineage>
</organism>
<keyword evidence="2" id="KW-1185">Reference proteome</keyword>
<name>A0ACB5SP99_9PEZI</name>
<dbReference type="EMBL" id="BSXG01000171">
    <property type="protein sequence ID" value="GME51110.1"/>
    <property type="molecule type" value="Genomic_DNA"/>
</dbReference>
<sequence>MAHNPYGSRRSHRKSRNGCKNCKQRKIKCDEAKPQCWPCTKHDIKCDFSTAAAPPSPRSPASASAATSTPPHRTPSSSPNPSTSAPASSKTSPPTPPPPTTAPSLPLNLPDLHLLHHFTIHTAPTLSPYSPELRRWWTHAVPTLAFAHPPVMRSLLALSALHVARTSPATRSLHLSRAAAQQGAALREGQALLAGGVDAGNCAALYVFGVLTVLISLARGWGGGGEGGEAAGMLFFDGETGRVAEWVRLLRGIKAVVDPWRAWMVADGGVAGDIGAAMREGMRPGRLWEGWRWEKGGGEREGRVAELRPPLAKLGEFIGRDWVYSVEEEERRICLQALEQLDQVFSAFLEHGEDILTVRLIFSWSCQVEHEFLVQLSQHRPHALLVFSYFGVLLHWIDKTWWLEGWGTHLVHGIASMVDARYHEWLQWPLQQIKQS</sequence>
<evidence type="ECO:0000313" key="1">
    <source>
        <dbReference type="EMBL" id="GME51110.1"/>
    </source>
</evidence>
<evidence type="ECO:0000313" key="2">
    <source>
        <dbReference type="Proteomes" id="UP001165186"/>
    </source>
</evidence>
<reference evidence="1" key="1">
    <citation type="submission" date="2024-09" db="EMBL/GenBank/DDBJ databases">
        <title>Draft Genome Sequences of Neofusicoccum parvum.</title>
        <authorList>
            <person name="Ashida A."/>
            <person name="Camagna M."/>
            <person name="Tanaka A."/>
            <person name="Takemoto D."/>
        </authorList>
    </citation>
    <scope>NUCLEOTIDE SEQUENCE</scope>
    <source>
        <strain evidence="1">PPO83</strain>
    </source>
</reference>
<gene>
    <name evidence="1" type="primary">g7298</name>
    <name evidence="1" type="ORF">NpPPO83_00007298</name>
</gene>
<accession>A0ACB5SP99</accession>
<dbReference type="Proteomes" id="UP001165186">
    <property type="component" value="Unassembled WGS sequence"/>
</dbReference>
<protein>
    <submittedName>
        <fullName evidence="1">C6 transcription factor</fullName>
    </submittedName>
</protein>